<dbReference type="InterPro" id="IPR019740">
    <property type="entry name" value="Pyridox_Oxase_CS"/>
</dbReference>
<dbReference type="Pfam" id="PF10590">
    <property type="entry name" value="PNP_phzG_C"/>
    <property type="match status" value="1"/>
</dbReference>
<accession>A0A398B652</accession>
<organism evidence="3 4">
    <name type="scientific">Mesobacillus zeae</name>
    <dbReference type="NCBI Taxonomy" id="1917180"/>
    <lineage>
        <taxon>Bacteria</taxon>
        <taxon>Bacillati</taxon>
        <taxon>Bacillota</taxon>
        <taxon>Bacilli</taxon>
        <taxon>Bacillales</taxon>
        <taxon>Bacillaceae</taxon>
        <taxon>Mesobacillus</taxon>
    </lineage>
</organism>
<sequence>MYPYWTLCRVEAEEVEFWQGDEERKHTRVRYLLTETGWMKEQLWS</sequence>
<dbReference type="Gene3D" id="2.30.110.10">
    <property type="entry name" value="Electron Transport, Fmn-binding Protein, Chain A"/>
    <property type="match status" value="1"/>
</dbReference>
<evidence type="ECO:0000313" key="4">
    <source>
        <dbReference type="Proteomes" id="UP000265816"/>
    </source>
</evidence>
<dbReference type="InterPro" id="IPR012349">
    <property type="entry name" value="Split_barrel_FMN-bd"/>
</dbReference>
<evidence type="ECO:0000259" key="2">
    <source>
        <dbReference type="Pfam" id="PF10590"/>
    </source>
</evidence>
<protein>
    <recommendedName>
        <fullName evidence="2">Pyridoxine 5'-phosphate oxidase dimerisation C-terminal domain-containing protein</fullName>
    </recommendedName>
</protein>
<dbReference type="InterPro" id="IPR019576">
    <property type="entry name" value="Pyridoxamine_oxidase_dimer_C"/>
</dbReference>
<dbReference type="EMBL" id="QWVT01000018">
    <property type="protein sequence ID" value="RID84924.1"/>
    <property type="molecule type" value="Genomic_DNA"/>
</dbReference>
<comment type="caution">
    <text evidence="3">The sequence shown here is derived from an EMBL/GenBank/DDBJ whole genome shotgun (WGS) entry which is preliminary data.</text>
</comment>
<evidence type="ECO:0000313" key="3">
    <source>
        <dbReference type="EMBL" id="RID84924.1"/>
    </source>
</evidence>
<gene>
    <name evidence="3" type="ORF">D1970_11320</name>
</gene>
<comment type="similarity">
    <text evidence="1">Belongs to the pyridoxamine 5'-phosphate oxidase family.</text>
</comment>
<name>A0A398B652_9BACI</name>
<feature type="domain" description="Pyridoxine 5'-phosphate oxidase dimerisation C-terminal" evidence="2">
    <location>
        <begin position="5"/>
        <end position="44"/>
    </location>
</feature>
<dbReference type="OrthoDB" id="9780392at2"/>
<dbReference type="SUPFAM" id="SSF50475">
    <property type="entry name" value="FMN-binding split barrel"/>
    <property type="match status" value="1"/>
</dbReference>
<dbReference type="Proteomes" id="UP000265816">
    <property type="component" value="Unassembled WGS sequence"/>
</dbReference>
<dbReference type="RefSeq" id="WP_119112977.1">
    <property type="nucleotide sequence ID" value="NZ_CBCSEO010000011.1"/>
</dbReference>
<evidence type="ECO:0000256" key="1">
    <source>
        <dbReference type="ARBA" id="ARBA00007301"/>
    </source>
</evidence>
<keyword evidence="4" id="KW-1185">Reference proteome</keyword>
<dbReference type="GO" id="GO:0016638">
    <property type="term" value="F:oxidoreductase activity, acting on the CH-NH2 group of donors"/>
    <property type="evidence" value="ECO:0007669"/>
    <property type="project" value="InterPro"/>
</dbReference>
<proteinExistence type="inferred from homology"/>
<reference evidence="3 4" key="1">
    <citation type="submission" date="2018-08" db="EMBL/GenBank/DDBJ databases">
        <title>Bacillus jemisoniae sp. nov., Bacillus chryseoplanitiae sp. nov., Bacillus resnikiae sp. nov., and Bacillus frankliniae sp. nov., isolated from Viking spacecraft and associated surfaces.</title>
        <authorList>
            <person name="Seuylemezian A."/>
            <person name="Vaishampayan P."/>
        </authorList>
    </citation>
    <scope>NUCLEOTIDE SEQUENCE [LARGE SCALE GENOMIC DNA]</scope>
    <source>
        <strain evidence="3 4">JJ-247</strain>
    </source>
</reference>
<dbReference type="AlphaFoldDB" id="A0A398B652"/>
<dbReference type="PROSITE" id="PS01064">
    <property type="entry name" value="PYRIDOX_OXIDASE"/>
    <property type="match status" value="1"/>
</dbReference>